<proteinExistence type="predicted"/>
<evidence type="ECO:0000313" key="5">
    <source>
        <dbReference type="Proteomes" id="UP001235966"/>
    </source>
</evidence>
<dbReference type="PANTHER" id="PTHR31284:SF10">
    <property type="entry name" value="ACID PHOSPHATASE-LIKE PROTEIN"/>
    <property type="match status" value="1"/>
</dbReference>
<dbReference type="InterPro" id="IPR023214">
    <property type="entry name" value="HAD_sf"/>
</dbReference>
<dbReference type="Proteomes" id="UP001235966">
    <property type="component" value="Unassembled WGS sequence"/>
</dbReference>
<dbReference type="InterPro" id="IPR036412">
    <property type="entry name" value="HAD-like_sf"/>
</dbReference>
<keyword evidence="5" id="KW-1185">Reference proteome</keyword>
<dbReference type="PANTHER" id="PTHR31284">
    <property type="entry name" value="ACID PHOSPHATASE-LIKE PROTEIN"/>
    <property type="match status" value="1"/>
</dbReference>
<keyword evidence="3" id="KW-0812">Transmembrane</keyword>
<feature type="transmembrane region" description="Helical" evidence="3">
    <location>
        <begin position="15"/>
        <end position="36"/>
    </location>
</feature>
<sequence length="428" mass="45357">MIPEYCVPDLARTGSAAAVAALIALLLVAVGIVAVVRRRRGAIAAVMVLAFVGVGLVANVPGASASAGEKACPAGYHYDASKDTHQGKKADQSTPPKPSATTQPADPTKPAPAPSSPRSDADESWMAPATTFTLKMDGSTGLTASGEKLVNWDIAKKTIRAYMNAPKGIADKNDSPYIRDVTAITERASAQIAAECRAQVAAGKKPAAVFDADDTTLWTYDMEDSFMNFNFSVDKQNAWFAKHDLPATPGMVKLVKEVKAAGCEIIGLTGRKDSQKDATLANLLNVGYVDADGSPIFTSDKYFTKFDNGAKMPEYLVKQGFCDVAKGKCSTAAFKAGTRRHIQDDLGYVIAGNFGDQWSDLQGGAALHWVKLPNATYYLPSPNLNKEWEAKDAAAGMAPSEGTYTLLPDGSSGAKAGVKDTDFRTWTL</sequence>
<feature type="region of interest" description="Disordered" evidence="2">
    <location>
        <begin position="78"/>
        <end position="124"/>
    </location>
</feature>
<evidence type="ECO:0000256" key="2">
    <source>
        <dbReference type="SAM" id="MobiDB-lite"/>
    </source>
</evidence>
<dbReference type="Gene3D" id="3.40.50.1000">
    <property type="entry name" value="HAD superfamily/HAD-like"/>
    <property type="match status" value="1"/>
</dbReference>
<accession>A0ABT9N9D4</accession>
<feature type="compositionally biased region" description="Basic and acidic residues" evidence="2">
    <location>
        <begin position="79"/>
        <end position="91"/>
    </location>
</feature>
<organism evidence="4 5">
    <name type="scientific">Arcanobacterium wilhelmae</name>
    <dbReference type="NCBI Taxonomy" id="1803177"/>
    <lineage>
        <taxon>Bacteria</taxon>
        <taxon>Bacillati</taxon>
        <taxon>Actinomycetota</taxon>
        <taxon>Actinomycetes</taxon>
        <taxon>Actinomycetales</taxon>
        <taxon>Actinomycetaceae</taxon>
        <taxon>Arcanobacterium</taxon>
    </lineage>
</organism>
<dbReference type="SUPFAM" id="SSF56784">
    <property type="entry name" value="HAD-like"/>
    <property type="match status" value="1"/>
</dbReference>
<name>A0ABT9N9D4_9ACTO</name>
<evidence type="ECO:0000256" key="1">
    <source>
        <dbReference type="ARBA" id="ARBA00022729"/>
    </source>
</evidence>
<dbReference type="InterPro" id="IPR005519">
    <property type="entry name" value="Acid_phosphat_B-like"/>
</dbReference>
<dbReference type="EMBL" id="JAUSQW010000001">
    <property type="protein sequence ID" value="MDP9800297.1"/>
    <property type="molecule type" value="Genomic_DNA"/>
</dbReference>
<comment type="caution">
    <text evidence="4">The sequence shown here is derived from an EMBL/GenBank/DDBJ whole genome shotgun (WGS) entry which is preliminary data.</text>
</comment>
<evidence type="ECO:0000313" key="4">
    <source>
        <dbReference type="EMBL" id="MDP9800297.1"/>
    </source>
</evidence>
<keyword evidence="3" id="KW-1133">Transmembrane helix</keyword>
<dbReference type="RefSeq" id="WP_278057692.1">
    <property type="nucleotide sequence ID" value="NZ_CP121247.1"/>
</dbReference>
<gene>
    <name evidence="4" type="ORF">J2S49_000373</name>
</gene>
<keyword evidence="1" id="KW-0732">Signal</keyword>
<evidence type="ECO:0008006" key="6">
    <source>
        <dbReference type="Google" id="ProtNLM"/>
    </source>
</evidence>
<keyword evidence="3" id="KW-0472">Membrane</keyword>
<protein>
    <recommendedName>
        <fullName evidence="6">HAD superfamily, subfamily IIIB (Acid phosphatase)</fullName>
    </recommendedName>
</protein>
<reference evidence="4 5" key="1">
    <citation type="submission" date="2023-07" db="EMBL/GenBank/DDBJ databases">
        <title>Sequencing the genomes of 1000 actinobacteria strains.</title>
        <authorList>
            <person name="Klenk H.-P."/>
        </authorList>
    </citation>
    <scope>NUCLEOTIDE SEQUENCE [LARGE SCALE GENOMIC DNA]</scope>
    <source>
        <strain evidence="4 5">DSM 102162</strain>
    </source>
</reference>
<evidence type="ECO:0000256" key="3">
    <source>
        <dbReference type="SAM" id="Phobius"/>
    </source>
</evidence>
<dbReference type="Pfam" id="PF03767">
    <property type="entry name" value="Acid_phosphat_B"/>
    <property type="match status" value="1"/>
</dbReference>
<feature type="transmembrane region" description="Helical" evidence="3">
    <location>
        <begin position="43"/>
        <end position="62"/>
    </location>
</feature>